<dbReference type="AlphaFoldDB" id="A0AAW0X0Y0"/>
<accession>A0AAW0X0Y0</accession>
<proteinExistence type="predicted"/>
<reference evidence="3 4" key="1">
    <citation type="journal article" date="2024" name="BMC Genomics">
        <title>Genome assembly of redclaw crayfish (Cherax quadricarinatus) provides insights into its immune adaptation and hypoxia tolerance.</title>
        <authorList>
            <person name="Liu Z."/>
            <person name="Zheng J."/>
            <person name="Li H."/>
            <person name="Fang K."/>
            <person name="Wang S."/>
            <person name="He J."/>
            <person name="Zhou D."/>
            <person name="Weng S."/>
            <person name="Chi M."/>
            <person name="Gu Z."/>
            <person name="He J."/>
            <person name="Li F."/>
            <person name="Wang M."/>
        </authorList>
    </citation>
    <scope>NUCLEOTIDE SEQUENCE [LARGE SCALE GENOMIC DNA]</scope>
    <source>
        <strain evidence="3">ZL_2023a</strain>
    </source>
</reference>
<dbReference type="CDD" id="cd04301">
    <property type="entry name" value="NAT_SF"/>
    <property type="match status" value="1"/>
</dbReference>
<keyword evidence="1" id="KW-0472">Membrane</keyword>
<keyword evidence="4" id="KW-1185">Reference proteome</keyword>
<organism evidence="3 4">
    <name type="scientific">Cherax quadricarinatus</name>
    <name type="common">Australian red claw crayfish</name>
    <dbReference type="NCBI Taxonomy" id="27406"/>
    <lineage>
        <taxon>Eukaryota</taxon>
        <taxon>Metazoa</taxon>
        <taxon>Ecdysozoa</taxon>
        <taxon>Arthropoda</taxon>
        <taxon>Crustacea</taxon>
        <taxon>Multicrustacea</taxon>
        <taxon>Malacostraca</taxon>
        <taxon>Eumalacostraca</taxon>
        <taxon>Eucarida</taxon>
        <taxon>Decapoda</taxon>
        <taxon>Pleocyemata</taxon>
        <taxon>Astacidea</taxon>
        <taxon>Parastacoidea</taxon>
        <taxon>Parastacidae</taxon>
        <taxon>Cherax</taxon>
    </lineage>
</organism>
<dbReference type="InterPro" id="IPR016181">
    <property type="entry name" value="Acyl_CoA_acyltransferase"/>
</dbReference>
<name>A0AAW0X0Y0_CHEQU</name>
<dbReference type="SUPFAM" id="SSF55729">
    <property type="entry name" value="Acyl-CoA N-acyltransferases (Nat)"/>
    <property type="match status" value="1"/>
</dbReference>
<dbReference type="InterPro" id="IPR000182">
    <property type="entry name" value="GNAT_dom"/>
</dbReference>
<evidence type="ECO:0000313" key="4">
    <source>
        <dbReference type="Proteomes" id="UP001445076"/>
    </source>
</evidence>
<dbReference type="EMBL" id="JARKIK010000054">
    <property type="protein sequence ID" value="KAK8733212.1"/>
    <property type="molecule type" value="Genomic_DNA"/>
</dbReference>
<feature type="non-terminal residue" evidence="3">
    <location>
        <position position="1"/>
    </location>
</feature>
<keyword evidence="1" id="KW-0812">Transmembrane</keyword>
<dbReference type="GO" id="GO:0008080">
    <property type="term" value="F:N-acetyltransferase activity"/>
    <property type="evidence" value="ECO:0007669"/>
    <property type="project" value="TreeGrafter"/>
</dbReference>
<feature type="domain" description="N-acetyltransferase" evidence="2">
    <location>
        <begin position="1"/>
        <end position="101"/>
    </location>
</feature>
<dbReference type="PANTHER" id="PTHR20905">
    <property type="entry name" value="N-ACETYLTRANSFERASE-RELATED"/>
    <property type="match status" value="1"/>
</dbReference>
<evidence type="ECO:0000256" key="1">
    <source>
        <dbReference type="SAM" id="Phobius"/>
    </source>
</evidence>
<keyword evidence="1" id="KW-1133">Transmembrane helix</keyword>
<dbReference type="PANTHER" id="PTHR20905:SF1">
    <property type="entry name" value="AT07410P-RELATED"/>
    <property type="match status" value="1"/>
</dbReference>
<sequence>ESVALRILAMIDADAAMFPDGTCFLYLLLVCVHSSYCGRGIARMMIQKVLEMGRERGIDAACVQVTNTLTAKIFTRLGFEIVNSLDLSTIADEFGLDLSLIPQEETTIKLMLKR</sequence>
<dbReference type="Gene3D" id="3.40.630.30">
    <property type="match status" value="1"/>
</dbReference>
<dbReference type="Pfam" id="PF00583">
    <property type="entry name" value="Acetyltransf_1"/>
    <property type="match status" value="1"/>
</dbReference>
<dbReference type="Proteomes" id="UP001445076">
    <property type="component" value="Unassembled WGS sequence"/>
</dbReference>
<gene>
    <name evidence="3" type="ORF">OTU49_006528</name>
</gene>
<evidence type="ECO:0000259" key="2">
    <source>
        <dbReference type="PROSITE" id="PS51186"/>
    </source>
</evidence>
<comment type="caution">
    <text evidence="3">The sequence shown here is derived from an EMBL/GenBank/DDBJ whole genome shotgun (WGS) entry which is preliminary data.</text>
</comment>
<feature type="transmembrane region" description="Helical" evidence="1">
    <location>
        <begin position="24"/>
        <end position="42"/>
    </location>
</feature>
<dbReference type="PROSITE" id="PS51186">
    <property type="entry name" value="GNAT"/>
    <property type="match status" value="1"/>
</dbReference>
<protein>
    <recommendedName>
        <fullName evidence="2">N-acetyltransferase domain-containing protein</fullName>
    </recommendedName>
</protein>
<evidence type="ECO:0000313" key="3">
    <source>
        <dbReference type="EMBL" id="KAK8733212.1"/>
    </source>
</evidence>